<dbReference type="AlphaFoldDB" id="A0A093VV59"/>
<name>A0A093VV59_TALMA</name>
<protein>
    <submittedName>
        <fullName evidence="2">Transcription factor bHLH94</fullName>
    </submittedName>
</protein>
<comment type="caution">
    <text evidence="2">The sequence shown here is derived from an EMBL/GenBank/DDBJ whole genome shotgun (WGS) entry which is preliminary data.</text>
</comment>
<gene>
    <name evidence="2" type="ORF">GQ26_0071930</name>
</gene>
<evidence type="ECO:0000313" key="2">
    <source>
        <dbReference type="EMBL" id="KFX50486.1"/>
    </source>
</evidence>
<organism evidence="2">
    <name type="scientific">Talaromyces marneffei PM1</name>
    <dbReference type="NCBI Taxonomy" id="1077442"/>
    <lineage>
        <taxon>Eukaryota</taxon>
        <taxon>Fungi</taxon>
        <taxon>Dikarya</taxon>
        <taxon>Ascomycota</taxon>
        <taxon>Pezizomycotina</taxon>
        <taxon>Eurotiomycetes</taxon>
        <taxon>Eurotiomycetidae</taxon>
        <taxon>Eurotiales</taxon>
        <taxon>Trichocomaceae</taxon>
        <taxon>Talaromyces</taxon>
        <taxon>Talaromyces sect. Talaromyces</taxon>
    </lineage>
</organism>
<feature type="chain" id="PRO_5001888430" evidence="1">
    <location>
        <begin position="19"/>
        <end position="97"/>
    </location>
</feature>
<sequence>MAMLSFLFSSFPSRQVLALATSIRMARVSLSTQNVITTSTLSSVGFRRLAESQLNPPLNPERVLNETFRLAGPSIPYPIEYTGTRSTCLLPTAFSGI</sequence>
<feature type="signal peptide" evidence="1">
    <location>
        <begin position="1"/>
        <end position="18"/>
    </location>
</feature>
<dbReference type="HOGENOM" id="CLU_2348112_0_0_1"/>
<reference evidence="2" key="1">
    <citation type="journal article" date="2014" name="PLoS Genet.">
        <title>Signature Gene Expression Reveals Novel Clues to the Molecular Mechanisms of Dimorphic Transition in Penicillium marneffei.</title>
        <authorList>
            <person name="Yang E."/>
            <person name="Wang G."/>
            <person name="Cai J."/>
            <person name="Woo P.C."/>
            <person name="Lau S.K."/>
            <person name="Yuen K.-Y."/>
            <person name="Chow W.-N."/>
            <person name="Lin X."/>
        </authorList>
    </citation>
    <scope>NUCLEOTIDE SEQUENCE [LARGE SCALE GENOMIC DNA]</scope>
    <source>
        <strain evidence="2">PM1</strain>
    </source>
</reference>
<keyword evidence="1" id="KW-0732">Signal</keyword>
<evidence type="ECO:0000256" key="1">
    <source>
        <dbReference type="SAM" id="SignalP"/>
    </source>
</evidence>
<accession>A0A093VV59</accession>
<proteinExistence type="predicted"/>
<dbReference type="EMBL" id="JPOX01000007">
    <property type="protein sequence ID" value="KFX50486.1"/>
    <property type="molecule type" value="Genomic_DNA"/>
</dbReference>